<dbReference type="Proteomes" id="UP000076858">
    <property type="component" value="Unassembled WGS sequence"/>
</dbReference>
<keyword evidence="2" id="KW-1185">Reference proteome</keyword>
<dbReference type="AlphaFoldDB" id="A0A164HQ34"/>
<proteinExistence type="predicted"/>
<organism evidence="1 2">
    <name type="scientific">Daphnia magna</name>
    <dbReference type="NCBI Taxonomy" id="35525"/>
    <lineage>
        <taxon>Eukaryota</taxon>
        <taxon>Metazoa</taxon>
        <taxon>Ecdysozoa</taxon>
        <taxon>Arthropoda</taxon>
        <taxon>Crustacea</taxon>
        <taxon>Branchiopoda</taxon>
        <taxon>Diplostraca</taxon>
        <taxon>Cladocera</taxon>
        <taxon>Anomopoda</taxon>
        <taxon>Daphniidae</taxon>
        <taxon>Daphnia</taxon>
    </lineage>
</organism>
<reference evidence="1 2" key="1">
    <citation type="submission" date="2016-03" db="EMBL/GenBank/DDBJ databases">
        <title>EvidentialGene: Evidence-directed Construction of Genes on Genomes.</title>
        <authorList>
            <person name="Gilbert D.G."/>
            <person name="Choi J.-H."/>
            <person name="Mockaitis K."/>
            <person name="Colbourne J."/>
            <person name="Pfrender M."/>
        </authorList>
    </citation>
    <scope>NUCLEOTIDE SEQUENCE [LARGE SCALE GENOMIC DNA]</scope>
    <source>
        <strain evidence="1 2">Xinb3</strain>
        <tissue evidence="1">Complete organism</tissue>
    </source>
</reference>
<accession>A0A164HQ34</accession>
<evidence type="ECO:0000313" key="1">
    <source>
        <dbReference type="EMBL" id="KZS00456.1"/>
    </source>
</evidence>
<sequence length="143" mass="15707">IVVAGDEPVKAAGIGLANPPEPFEMGIEQAIGEKPGSAHVGEQAPDDVRIVDEMRKDRAFLETCQQRTDRHHQCGRATWVGLQRAMRDEVGHHDARYLVDMMHNRCDPARRGDAQSVVLMGVAQWACLALDPQQIGATPNLHP</sequence>
<feature type="non-terminal residue" evidence="1">
    <location>
        <position position="1"/>
    </location>
</feature>
<comment type="caution">
    <text evidence="1">The sequence shown here is derived from an EMBL/GenBank/DDBJ whole genome shotgun (WGS) entry which is preliminary data.</text>
</comment>
<evidence type="ECO:0000313" key="2">
    <source>
        <dbReference type="Proteomes" id="UP000076858"/>
    </source>
</evidence>
<name>A0A164HQ34_9CRUS</name>
<protein>
    <submittedName>
        <fullName evidence="1">Uncharacterized protein</fullName>
    </submittedName>
</protein>
<dbReference type="EMBL" id="LRGB01009878">
    <property type="protein sequence ID" value="KZS00456.1"/>
    <property type="molecule type" value="Genomic_DNA"/>
</dbReference>
<gene>
    <name evidence="1" type="ORF">APZ42_003222</name>
</gene>
<feature type="non-terminal residue" evidence="1">
    <location>
        <position position="143"/>
    </location>
</feature>